<organism evidence="1 2">
    <name type="scientific">Herminiimonas aquatilis</name>
    <dbReference type="NCBI Taxonomy" id="345342"/>
    <lineage>
        <taxon>Bacteria</taxon>
        <taxon>Pseudomonadati</taxon>
        <taxon>Pseudomonadota</taxon>
        <taxon>Betaproteobacteria</taxon>
        <taxon>Burkholderiales</taxon>
        <taxon>Oxalobacteraceae</taxon>
        <taxon>Herminiimonas</taxon>
    </lineage>
</organism>
<comment type="caution">
    <text evidence="1">The sequence shown here is derived from an EMBL/GenBank/DDBJ whole genome shotgun (WGS) entry which is preliminary data.</text>
</comment>
<evidence type="ECO:0000313" key="1">
    <source>
        <dbReference type="EMBL" id="MFC7297150.1"/>
    </source>
</evidence>
<keyword evidence="2" id="KW-1185">Reference proteome</keyword>
<evidence type="ECO:0000313" key="2">
    <source>
        <dbReference type="Proteomes" id="UP001596379"/>
    </source>
</evidence>
<dbReference type="Proteomes" id="UP001596379">
    <property type="component" value="Unassembled WGS sequence"/>
</dbReference>
<keyword evidence="1" id="KW-0418">Kinase</keyword>
<dbReference type="InterPro" id="IPR046239">
    <property type="entry name" value="DUF6272"/>
</dbReference>
<accession>A0ABW2J2G0</accession>
<dbReference type="Pfam" id="PF19788">
    <property type="entry name" value="DUF6272"/>
    <property type="match status" value="1"/>
</dbReference>
<dbReference type="NCBIfam" id="NF038262">
    <property type="entry name" value="SiaB_fam_kinase"/>
    <property type="match status" value="1"/>
</dbReference>
<protein>
    <submittedName>
        <fullName evidence="1">SiaB family protein kinase</fullName>
    </submittedName>
</protein>
<proteinExistence type="predicted"/>
<keyword evidence="1" id="KW-0808">Transferase</keyword>
<sequence>MKTNHQNLHKSCECLGHNQVIFYYMGYFSQNIIAAMADSVKTRVEYIGAASPTRRKLFSSFIEMAQNIIHYSADSVESAGKTDAGMRRGSVCISVENDRYYLQCSNLVHADIADLLREKLEHLRTLTNDEIRREYKETLRSETPQESKGAGLGLLTMARDASEPLDFEFTPEGADGNMMFCLKATI</sequence>
<dbReference type="GO" id="GO:0016301">
    <property type="term" value="F:kinase activity"/>
    <property type="evidence" value="ECO:0007669"/>
    <property type="project" value="UniProtKB-KW"/>
</dbReference>
<dbReference type="EMBL" id="JBHTCC010000001">
    <property type="protein sequence ID" value="MFC7297150.1"/>
    <property type="molecule type" value="Genomic_DNA"/>
</dbReference>
<dbReference type="RefSeq" id="WP_382233981.1">
    <property type="nucleotide sequence ID" value="NZ_JBHTCC010000001.1"/>
</dbReference>
<name>A0ABW2J2G0_9BURK</name>
<reference evidence="2" key="1">
    <citation type="journal article" date="2019" name="Int. J. Syst. Evol. Microbiol.">
        <title>The Global Catalogue of Microorganisms (GCM) 10K type strain sequencing project: providing services to taxonomists for standard genome sequencing and annotation.</title>
        <authorList>
            <consortium name="The Broad Institute Genomics Platform"/>
            <consortium name="The Broad Institute Genome Sequencing Center for Infectious Disease"/>
            <person name="Wu L."/>
            <person name="Ma J."/>
        </authorList>
    </citation>
    <scope>NUCLEOTIDE SEQUENCE [LARGE SCALE GENOMIC DNA]</scope>
    <source>
        <strain evidence="2">CCUG 36956</strain>
    </source>
</reference>
<gene>
    <name evidence="1" type="ORF">ACFQO0_01720</name>
</gene>